<organism evidence="2 3">
    <name type="scientific">Trifolium pratense</name>
    <name type="common">Red clover</name>
    <dbReference type="NCBI Taxonomy" id="57577"/>
    <lineage>
        <taxon>Eukaryota</taxon>
        <taxon>Viridiplantae</taxon>
        <taxon>Streptophyta</taxon>
        <taxon>Embryophyta</taxon>
        <taxon>Tracheophyta</taxon>
        <taxon>Spermatophyta</taxon>
        <taxon>Magnoliopsida</taxon>
        <taxon>eudicotyledons</taxon>
        <taxon>Gunneridae</taxon>
        <taxon>Pentapetalae</taxon>
        <taxon>rosids</taxon>
        <taxon>fabids</taxon>
        <taxon>Fabales</taxon>
        <taxon>Fabaceae</taxon>
        <taxon>Papilionoideae</taxon>
        <taxon>50 kb inversion clade</taxon>
        <taxon>NPAAA clade</taxon>
        <taxon>Hologalegina</taxon>
        <taxon>IRL clade</taxon>
        <taxon>Trifolieae</taxon>
        <taxon>Trifolium</taxon>
    </lineage>
</organism>
<dbReference type="Proteomes" id="UP000236291">
    <property type="component" value="Unassembled WGS sequence"/>
</dbReference>
<reference evidence="2 3" key="2">
    <citation type="journal article" date="2017" name="Front. Plant Sci.">
        <title>Gene Classification and Mining of Molecular Markers Useful in Red Clover (Trifolium pratense) Breeding.</title>
        <authorList>
            <person name="Istvanek J."/>
            <person name="Dluhosova J."/>
            <person name="Dluhos P."/>
            <person name="Patkova L."/>
            <person name="Nedelnik J."/>
            <person name="Repkova J."/>
        </authorList>
    </citation>
    <scope>NUCLEOTIDE SEQUENCE [LARGE SCALE GENOMIC DNA]</scope>
    <source>
        <strain evidence="3">cv. Tatra</strain>
        <tissue evidence="2">Young leaves</tissue>
    </source>
</reference>
<sequence length="118" mass="13440">KAVGRYHEDEELPDLLAGEQVEVYEPEAVLATRKIQRQGEESKQVLIQWRGKTAEEATWEEAIMMTSQFPKLSLEDKAIVEEEAIDVSLLHEELIHYESSGPKIWKVYSARGKRGNSG</sequence>
<feature type="non-terminal residue" evidence="2">
    <location>
        <position position="1"/>
    </location>
</feature>
<accession>A0A2K3K8V6</accession>
<proteinExistence type="predicted"/>
<dbReference type="EMBL" id="ASHM01088389">
    <property type="protein sequence ID" value="PNX62727.1"/>
    <property type="molecule type" value="Genomic_DNA"/>
</dbReference>
<evidence type="ECO:0000259" key="1">
    <source>
        <dbReference type="PROSITE" id="PS50013"/>
    </source>
</evidence>
<dbReference type="SUPFAM" id="SSF54160">
    <property type="entry name" value="Chromo domain-like"/>
    <property type="match status" value="1"/>
</dbReference>
<dbReference type="Gene3D" id="2.40.50.40">
    <property type="match status" value="1"/>
</dbReference>
<name>A0A2K3K8V6_TRIPR</name>
<feature type="domain" description="Chromo" evidence="1">
    <location>
        <begin position="24"/>
        <end position="72"/>
    </location>
</feature>
<gene>
    <name evidence="2" type="ORF">L195_g053129</name>
</gene>
<dbReference type="Pfam" id="PF00385">
    <property type="entry name" value="Chromo"/>
    <property type="match status" value="1"/>
</dbReference>
<comment type="caution">
    <text evidence="2">The sequence shown here is derived from an EMBL/GenBank/DDBJ whole genome shotgun (WGS) entry which is preliminary data.</text>
</comment>
<dbReference type="PROSITE" id="PS50013">
    <property type="entry name" value="CHROMO_2"/>
    <property type="match status" value="1"/>
</dbReference>
<protein>
    <recommendedName>
        <fullName evidence="1">Chromo domain-containing protein</fullName>
    </recommendedName>
</protein>
<evidence type="ECO:0000313" key="3">
    <source>
        <dbReference type="Proteomes" id="UP000236291"/>
    </source>
</evidence>
<dbReference type="InterPro" id="IPR016197">
    <property type="entry name" value="Chromo-like_dom_sf"/>
</dbReference>
<dbReference type="InterPro" id="IPR000953">
    <property type="entry name" value="Chromo/chromo_shadow_dom"/>
</dbReference>
<dbReference type="AlphaFoldDB" id="A0A2K3K8V6"/>
<dbReference type="InterPro" id="IPR023780">
    <property type="entry name" value="Chromo_domain"/>
</dbReference>
<evidence type="ECO:0000313" key="2">
    <source>
        <dbReference type="EMBL" id="PNX62727.1"/>
    </source>
</evidence>
<reference evidence="2 3" key="1">
    <citation type="journal article" date="2014" name="Am. J. Bot.">
        <title>Genome assembly and annotation for red clover (Trifolium pratense; Fabaceae).</title>
        <authorList>
            <person name="Istvanek J."/>
            <person name="Jaros M."/>
            <person name="Krenek A."/>
            <person name="Repkova J."/>
        </authorList>
    </citation>
    <scope>NUCLEOTIDE SEQUENCE [LARGE SCALE GENOMIC DNA]</scope>
    <source>
        <strain evidence="3">cv. Tatra</strain>
        <tissue evidence="2">Young leaves</tissue>
    </source>
</reference>